<comment type="caution">
    <text evidence="1">The sequence shown here is derived from an EMBL/GenBank/DDBJ whole genome shotgun (WGS) entry which is preliminary data.</text>
</comment>
<keyword evidence="2" id="KW-1185">Reference proteome</keyword>
<protein>
    <submittedName>
        <fullName evidence="1">Type III secretion system chaperone</fullName>
    </submittedName>
</protein>
<evidence type="ECO:0000313" key="1">
    <source>
        <dbReference type="EMBL" id="MFO2480032.1"/>
    </source>
</evidence>
<proteinExistence type="predicted"/>
<gene>
    <name evidence="1" type="ORF">OOJ96_21825</name>
</gene>
<name>A0ACC7PQK7_9PSED</name>
<organism evidence="1 2">
    <name type="scientific">Pseudomonas imrae</name>
    <dbReference type="NCBI Taxonomy" id="2992837"/>
    <lineage>
        <taxon>Bacteria</taxon>
        <taxon>Pseudomonadati</taxon>
        <taxon>Pseudomonadota</taxon>
        <taxon>Gammaproteobacteria</taxon>
        <taxon>Pseudomonadales</taxon>
        <taxon>Pseudomonadaceae</taxon>
        <taxon>Pseudomonas</taxon>
    </lineage>
</organism>
<accession>A0ACC7PQK7</accession>
<reference evidence="1" key="1">
    <citation type="submission" date="2022-11" db="EMBL/GenBank/DDBJ databases">
        <title>Draft genome sequences of strains of Pseudomonas imrae sp. nov.</title>
        <authorList>
            <person name="Salva Serra F."/>
            <person name="Nimje P."/>
            <person name="Moore E.R.B."/>
            <person name="Marathe N.P."/>
        </authorList>
    </citation>
    <scope>NUCLEOTIDE SEQUENCE</scope>
    <source>
        <strain evidence="1">15FMM2</strain>
    </source>
</reference>
<dbReference type="Proteomes" id="UP001637618">
    <property type="component" value="Unassembled WGS sequence"/>
</dbReference>
<dbReference type="EMBL" id="JAPEQY010000020">
    <property type="protein sequence ID" value="MFO2480032.1"/>
    <property type="molecule type" value="Genomic_DNA"/>
</dbReference>
<sequence>MNLELLLHALGKRYGAKLSLQNGICALNNAQGQEAVVIEVPADAAMVMLHCTMTALASSEVYRHLLKVNFQMDKTLGCWLALDDLENVQLCDQLPLVVLDELTFCDWVSGFITHAMAMRTRLSDVGKGSQLL</sequence>
<evidence type="ECO:0000313" key="2">
    <source>
        <dbReference type="Proteomes" id="UP001637618"/>
    </source>
</evidence>